<dbReference type="SUPFAM" id="SSF69318">
    <property type="entry name" value="Integrin alpha N-terminal domain"/>
    <property type="match status" value="1"/>
</dbReference>
<evidence type="ECO:0000313" key="2">
    <source>
        <dbReference type="EMBL" id="MEF3832790.1"/>
    </source>
</evidence>
<dbReference type="Proteomes" id="UP001337305">
    <property type="component" value="Unassembled WGS sequence"/>
</dbReference>
<accession>A0ABU7XPX1</accession>
<keyword evidence="3" id="KW-1185">Reference proteome</keyword>
<dbReference type="Pfam" id="PF13517">
    <property type="entry name" value="FG-GAP_3"/>
    <property type="match status" value="1"/>
</dbReference>
<sequence length="392" mass="43092">MAHAAPFLADLNGDGKRDLIVGSYDGKFRFYQNHGTNSDPKYDGNAVLLSAGDKDAMVPNWCCVAAGPQLLDVDDDGILDLASGSYGGLAYWFKGLGGTRFSDRQTLVDQAGIPLIGRSEFIDTLYSSNNLGSNVAWTDWNDDDVPDLIIGSGIGKNSGELFLRLGTNMPSIGSVTAGSAIPSQPSFLTKNYYPDTYEIKVAGERAIQESHAAPAVADWDGDGLQDILLGTITGRVYLLRNSGEEGAPVFNSREVLLEAGAVEQWMPEDSSPQHGARSQVHVADYNMDGKMDLLVGTWFNRSTPRKDLSKKEQKRVTALRQQMADLDKEIGLEPGIYRYKSGVFGRGDKSKQYNELRKELEPFLETVTETYYGREQTSSSFMHSHIMVYIQK</sequence>
<dbReference type="PANTHER" id="PTHR44103">
    <property type="entry name" value="PROPROTEIN CONVERTASE P"/>
    <property type="match status" value="1"/>
</dbReference>
<dbReference type="EMBL" id="JAODOP010000004">
    <property type="protein sequence ID" value="MEF3832790.1"/>
    <property type="molecule type" value="Genomic_DNA"/>
</dbReference>
<dbReference type="RefSeq" id="WP_303308438.1">
    <property type="nucleotide sequence ID" value="NZ_JAODOP010000004.1"/>
</dbReference>
<reference evidence="2 3" key="1">
    <citation type="submission" date="2022-09" db="EMBL/GenBank/DDBJ databases">
        <title>Genome sequencing of Flavivirga sp. MEBiC05379.</title>
        <authorList>
            <person name="Oh H.-M."/>
            <person name="Kwon K.K."/>
            <person name="Park M.J."/>
            <person name="Yang S.-H."/>
        </authorList>
    </citation>
    <scope>NUCLEOTIDE SEQUENCE [LARGE SCALE GENOMIC DNA]</scope>
    <source>
        <strain evidence="2 3">MEBiC05379</strain>
    </source>
</reference>
<dbReference type="InterPro" id="IPR028994">
    <property type="entry name" value="Integrin_alpha_N"/>
</dbReference>
<dbReference type="Gene3D" id="2.130.10.130">
    <property type="entry name" value="Integrin alpha, N-terminal"/>
    <property type="match status" value="2"/>
</dbReference>
<protein>
    <submittedName>
        <fullName evidence="2">VCBS repeat-containing protein</fullName>
    </submittedName>
</protein>
<gene>
    <name evidence="2" type="ORF">N1F79_06590</name>
</gene>
<comment type="caution">
    <text evidence="2">The sequence shown here is derived from an EMBL/GenBank/DDBJ whole genome shotgun (WGS) entry which is preliminary data.</text>
</comment>
<proteinExistence type="predicted"/>
<organism evidence="2 3">
    <name type="scientific">Flavivirga spongiicola</name>
    <dbReference type="NCBI Taxonomy" id="421621"/>
    <lineage>
        <taxon>Bacteria</taxon>
        <taxon>Pseudomonadati</taxon>
        <taxon>Bacteroidota</taxon>
        <taxon>Flavobacteriia</taxon>
        <taxon>Flavobacteriales</taxon>
        <taxon>Flavobacteriaceae</taxon>
        <taxon>Flavivirga</taxon>
    </lineage>
</organism>
<dbReference type="PANTHER" id="PTHR44103:SF1">
    <property type="entry name" value="PROPROTEIN CONVERTASE P"/>
    <property type="match status" value="1"/>
</dbReference>
<evidence type="ECO:0000256" key="1">
    <source>
        <dbReference type="ARBA" id="ARBA00022729"/>
    </source>
</evidence>
<keyword evidence="1" id="KW-0732">Signal</keyword>
<evidence type="ECO:0000313" key="3">
    <source>
        <dbReference type="Proteomes" id="UP001337305"/>
    </source>
</evidence>
<name>A0ABU7XPX1_9FLAO</name>
<dbReference type="InterPro" id="IPR013517">
    <property type="entry name" value="FG-GAP"/>
</dbReference>